<evidence type="ECO:0000313" key="1">
    <source>
        <dbReference type="EMBL" id="EQD48007.1"/>
    </source>
</evidence>
<comment type="caution">
    <text evidence="2">The sequence shown here is derived from an EMBL/GenBank/DDBJ whole genome shotgun (WGS) entry which is preliminary data.</text>
</comment>
<dbReference type="Gene3D" id="3.30.2310.20">
    <property type="entry name" value="RelE-like"/>
    <property type="match status" value="1"/>
</dbReference>
<dbReference type="Pfam" id="PF05015">
    <property type="entry name" value="HigB-like_toxin"/>
    <property type="match status" value="1"/>
</dbReference>
<proteinExistence type="predicted"/>
<reference evidence="2" key="2">
    <citation type="journal article" date="2014" name="ISME J.">
        <title>Microbial stratification in low pH oxic and suboxic macroscopic growths along an acid mine drainage.</title>
        <authorList>
            <person name="Mendez-Garcia C."/>
            <person name="Mesa V."/>
            <person name="Sprenger R.R."/>
            <person name="Richter M."/>
            <person name="Diez M.S."/>
            <person name="Solano J."/>
            <person name="Bargiela R."/>
            <person name="Golyshina O.V."/>
            <person name="Manteca A."/>
            <person name="Ramos J.L."/>
            <person name="Gallego J.R."/>
            <person name="Llorente I."/>
            <person name="Martins Dos Santos V.A."/>
            <person name="Jensen O.N."/>
            <person name="Pelaez A.I."/>
            <person name="Sanchez J."/>
            <person name="Ferrer M."/>
        </authorList>
    </citation>
    <scope>NUCLEOTIDE SEQUENCE</scope>
</reference>
<dbReference type="PANTHER" id="PTHR40266">
    <property type="entry name" value="TOXIN HIGB-1"/>
    <property type="match status" value="1"/>
</dbReference>
<gene>
    <name evidence="2" type="ORF">B1B_08134</name>
    <name evidence="1" type="ORF">B2A_08182</name>
</gene>
<dbReference type="InterPro" id="IPR007711">
    <property type="entry name" value="HigB-1"/>
</dbReference>
<organism evidence="2">
    <name type="scientific">mine drainage metagenome</name>
    <dbReference type="NCBI Taxonomy" id="410659"/>
    <lineage>
        <taxon>unclassified sequences</taxon>
        <taxon>metagenomes</taxon>
        <taxon>ecological metagenomes</taxon>
    </lineage>
</organism>
<name>T1C0E3_9ZZZZ</name>
<reference evidence="2" key="1">
    <citation type="submission" date="2013-08" db="EMBL/GenBank/DDBJ databases">
        <authorList>
            <person name="Mendez C."/>
            <person name="Richter M."/>
            <person name="Ferrer M."/>
            <person name="Sanchez J."/>
        </authorList>
    </citation>
    <scope>NUCLEOTIDE SEQUENCE</scope>
</reference>
<evidence type="ECO:0000313" key="2">
    <source>
        <dbReference type="EMBL" id="EQD59615.1"/>
    </source>
</evidence>
<protein>
    <submittedName>
        <fullName evidence="2">Plasmid maintenance system killer</fullName>
    </submittedName>
</protein>
<dbReference type="PANTHER" id="PTHR40266:SF2">
    <property type="entry name" value="TOXIN HIGB-1"/>
    <property type="match status" value="1"/>
</dbReference>
<accession>T1C0E3</accession>
<dbReference type="InterPro" id="IPR035093">
    <property type="entry name" value="RelE/ParE_toxin_dom_sf"/>
</dbReference>
<sequence>MLGSMIKGYRDKRTASLGRGERVARLPQDIQRRARMRLDRINAAVRLEDLRIPPSHCLEALKHDRAGQWSIRVNDRWRICFHWENGDAYDVELVDYH</sequence>
<dbReference type="AlphaFoldDB" id="T1C0E3"/>
<dbReference type="EMBL" id="AUZZ01005880">
    <property type="protein sequence ID" value="EQD48007.1"/>
    <property type="molecule type" value="Genomic_DNA"/>
</dbReference>
<dbReference type="SUPFAM" id="SSF143011">
    <property type="entry name" value="RelE-like"/>
    <property type="match status" value="1"/>
</dbReference>
<dbReference type="EMBL" id="AUZY01005269">
    <property type="protein sequence ID" value="EQD59615.1"/>
    <property type="molecule type" value="Genomic_DNA"/>
</dbReference>